<dbReference type="SUPFAM" id="SSF48425">
    <property type="entry name" value="Sec7 domain"/>
    <property type="match status" value="1"/>
</dbReference>
<dbReference type="Proteomes" id="UP000827986">
    <property type="component" value="Unassembled WGS sequence"/>
</dbReference>
<dbReference type="EMBL" id="JAHDVG010000485">
    <property type="protein sequence ID" value="KAH1168608.1"/>
    <property type="molecule type" value="Genomic_DNA"/>
</dbReference>
<gene>
    <name evidence="2" type="ORF">KIL84_013198</name>
</gene>
<evidence type="ECO:0000313" key="2">
    <source>
        <dbReference type="EMBL" id="KAH1168608.1"/>
    </source>
</evidence>
<protein>
    <recommendedName>
        <fullName evidence="1">SEC7 domain-containing protein</fullName>
    </recommendedName>
</protein>
<evidence type="ECO:0000259" key="1">
    <source>
        <dbReference type="Pfam" id="PF01369"/>
    </source>
</evidence>
<dbReference type="GO" id="GO:0032012">
    <property type="term" value="P:regulation of ARF protein signal transduction"/>
    <property type="evidence" value="ECO:0007669"/>
    <property type="project" value="InterPro"/>
</dbReference>
<evidence type="ECO:0000313" key="3">
    <source>
        <dbReference type="Proteomes" id="UP000827986"/>
    </source>
</evidence>
<proteinExistence type="predicted"/>
<dbReference type="InterPro" id="IPR035999">
    <property type="entry name" value="Sec7_dom_sf"/>
</dbReference>
<dbReference type="GO" id="GO:0005085">
    <property type="term" value="F:guanyl-nucleotide exchange factor activity"/>
    <property type="evidence" value="ECO:0007669"/>
    <property type="project" value="InterPro"/>
</dbReference>
<dbReference type="AlphaFoldDB" id="A0A9D3WWG5"/>
<keyword evidence="3" id="KW-1185">Reference proteome</keyword>
<dbReference type="Gene3D" id="1.10.1000.11">
    <property type="entry name" value="Arf Nucleotide-binding Site Opener,domain 2"/>
    <property type="match status" value="1"/>
</dbReference>
<comment type="caution">
    <text evidence="2">The sequence shown here is derived from an EMBL/GenBank/DDBJ whole genome shotgun (WGS) entry which is preliminary data.</text>
</comment>
<accession>A0A9D3WWG5</accession>
<name>A0A9D3WWG5_9SAUR</name>
<organism evidence="2 3">
    <name type="scientific">Mauremys mutica</name>
    <name type="common">yellowpond turtle</name>
    <dbReference type="NCBI Taxonomy" id="74926"/>
    <lineage>
        <taxon>Eukaryota</taxon>
        <taxon>Metazoa</taxon>
        <taxon>Chordata</taxon>
        <taxon>Craniata</taxon>
        <taxon>Vertebrata</taxon>
        <taxon>Euteleostomi</taxon>
        <taxon>Archelosauria</taxon>
        <taxon>Testudinata</taxon>
        <taxon>Testudines</taxon>
        <taxon>Cryptodira</taxon>
        <taxon>Durocryptodira</taxon>
        <taxon>Testudinoidea</taxon>
        <taxon>Geoemydidae</taxon>
        <taxon>Geoemydinae</taxon>
        <taxon>Mauremys</taxon>
    </lineage>
</organism>
<sequence>MCWKRRSKKELINNGSNPLQNIGKKMTCHEFIANLQGMNEGKDFPRALLKLAASCEVE</sequence>
<dbReference type="Pfam" id="PF01369">
    <property type="entry name" value="Sec7"/>
    <property type="match status" value="1"/>
</dbReference>
<dbReference type="InterPro" id="IPR000904">
    <property type="entry name" value="Sec7_dom"/>
</dbReference>
<feature type="domain" description="SEC7" evidence="1">
    <location>
        <begin position="20"/>
        <end position="50"/>
    </location>
</feature>
<reference evidence="2" key="1">
    <citation type="submission" date="2021-09" db="EMBL/GenBank/DDBJ databases">
        <title>The genome of Mauremys mutica provides insights into the evolution of semi-aquatic lifestyle.</title>
        <authorList>
            <person name="Gong S."/>
            <person name="Gao Y."/>
        </authorList>
    </citation>
    <scope>NUCLEOTIDE SEQUENCE</scope>
    <source>
        <strain evidence="2">MM-2020</strain>
        <tissue evidence="2">Muscle</tissue>
    </source>
</reference>
<dbReference type="InterPro" id="IPR023394">
    <property type="entry name" value="Sec7_C_sf"/>
</dbReference>